<comment type="caution">
    <text evidence="2">The sequence shown here is derived from an EMBL/GenBank/DDBJ whole genome shotgun (WGS) entry which is preliminary data.</text>
</comment>
<reference evidence="2" key="1">
    <citation type="submission" date="2023-10" db="EMBL/GenBank/DDBJ databases">
        <title>Genome assemblies of two species of porcelain crab, Petrolisthes cinctipes and Petrolisthes manimaculis (Anomura: Porcellanidae).</title>
        <authorList>
            <person name="Angst P."/>
        </authorList>
    </citation>
    <scope>NUCLEOTIDE SEQUENCE</scope>
    <source>
        <strain evidence="2">PB745_01</strain>
        <tissue evidence="2">Gill</tissue>
    </source>
</reference>
<feature type="compositionally biased region" description="Basic and acidic residues" evidence="1">
    <location>
        <begin position="1"/>
        <end position="13"/>
    </location>
</feature>
<protein>
    <submittedName>
        <fullName evidence="2">Uncharacterized protein</fullName>
    </submittedName>
</protein>
<evidence type="ECO:0000313" key="2">
    <source>
        <dbReference type="EMBL" id="KAK3857018.1"/>
    </source>
</evidence>
<evidence type="ECO:0000313" key="3">
    <source>
        <dbReference type="Proteomes" id="UP001286313"/>
    </source>
</evidence>
<keyword evidence="3" id="KW-1185">Reference proteome</keyword>
<dbReference type="EMBL" id="JAWQEG010005718">
    <property type="protein sequence ID" value="KAK3857018.1"/>
    <property type="molecule type" value="Genomic_DNA"/>
</dbReference>
<sequence>MPGKTNKSDDRGQADTNTPQEPIMSDVSENGGGINLHSSIQQSSFIEGKPALLHDIKNPDWAPTLALNPDQNDYYWWNEHQLLSGK</sequence>
<evidence type="ECO:0000256" key="1">
    <source>
        <dbReference type="SAM" id="MobiDB-lite"/>
    </source>
</evidence>
<dbReference type="Proteomes" id="UP001286313">
    <property type="component" value="Unassembled WGS sequence"/>
</dbReference>
<organism evidence="2 3">
    <name type="scientific">Petrolisthes cinctipes</name>
    <name type="common">Flat porcelain crab</name>
    <dbReference type="NCBI Taxonomy" id="88211"/>
    <lineage>
        <taxon>Eukaryota</taxon>
        <taxon>Metazoa</taxon>
        <taxon>Ecdysozoa</taxon>
        <taxon>Arthropoda</taxon>
        <taxon>Crustacea</taxon>
        <taxon>Multicrustacea</taxon>
        <taxon>Malacostraca</taxon>
        <taxon>Eumalacostraca</taxon>
        <taxon>Eucarida</taxon>
        <taxon>Decapoda</taxon>
        <taxon>Pleocyemata</taxon>
        <taxon>Anomura</taxon>
        <taxon>Galatheoidea</taxon>
        <taxon>Porcellanidae</taxon>
        <taxon>Petrolisthes</taxon>
    </lineage>
</organism>
<dbReference type="AlphaFoldDB" id="A0AAE1BU46"/>
<accession>A0AAE1BU46</accession>
<gene>
    <name evidence="2" type="ORF">Pcinc_036699</name>
</gene>
<proteinExistence type="predicted"/>
<name>A0AAE1BU46_PETCI</name>
<feature type="region of interest" description="Disordered" evidence="1">
    <location>
        <begin position="1"/>
        <end position="36"/>
    </location>
</feature>